<dbReference type="RefSeq" id="WP_210354890.1">
    <property type="nucleotide sequence ID" value="NZ_JAEQMU010000002.1"/>
</dbReference>
<evidence type="ECO:0000313" key="3">
    <source>
        <dbReference type="Proteomes" id="UP001597440"/>
    </source>
</evidence>
<gene>
    <name evidence="2" type="ORF">ACFSQW_20080</name>
</gene>
<dbReference type="EMBL" id="JBHULD010000025">
    <property type="protein sequence ID" value="MFD2556697.1"/>
    <property type="molecule type" value="Genomic_DNA"/>
</dbReference>
<evidence type="ECO:0000313" key="2">
    <source>
        <dbReference type="EMBL" id="MFD2556697.1"/>
    </source>
</evidence>
<feature type="transmembrane region" description="Helical" evidence="1">
    <location>
        <begin position="45"/>
        <end position="62"/>
    </location>
</feature>
<organism evidence="2 3">
    <name type="scientific">Sphingobacterium tabacisoli</name>
    <dbReference type="NCBI Taxonomy" id="2044855"/>
    <lineage>
        <taxon>Bacteria</taxon>
        <taxon>Pseudomonadati</taxon>
        <taxon>Bacteroidota</taxon>
        <taxon>Sphingobacteriia</taxon>
        <taxon>Sphingobacteriales</taxon>
        <taxon>Sphingobacteriaceae</taxon>
        <taxon>Sphingobacterium</taxon>
    </lineage>
</organism>
<accession>A0ABW5L6B1</accession>
<evidence type="ECO:0000256" key="1">
    <source>
        <dbReference type="SAM" id="Phobius"/>
    </source>
</evidence>
<evidence type="ECO:0008006" key="4">
    <source>
        <dbReference type="Google" id="ProtNLM"/>
    </source>
</evidence>
<comment type="caution">
    <text evidence="2">The sequence shown here is derived from an EMBL/GenBank/DDBJ whole genome shotgun (WGS) entry which is preliminary data.</text>
</comment>
<keyword evidence="1" id="KW-0472">Membrane</keyword>
<dbReference type="Proteomes" id="UP001597440">
    <property type="component" value="Unassembled WGS sequence"/>
</dbReference>
<name>A0ABW5L6B1_9SPHI</name>
<protein>
    <recommendedName>
        <fullName evidence="4">DUF304 domain-containing protein</fullName>
    </recommendedName>
</protein>
<proteinExistence type="predicted"/>
<feature type="transmembrane region" description="Helical" evidence="1">
    <location>
        <begin position="20"/>
        <end position="39"/>
    </location>
</feature>
<keyword evidence="1" id="KW-1133">Transmembrane helix</keyword>
<sequence>MNLKHFKQEGSQLYEMKPQYGSSIILIAGLFAFAFVGYYVAIYSLMWGMLILGVLSFWAIATKKMSIDMDKRLLHAKVGLAKPQVTISIDSIQRFELFTVSNNFIKTNAMLSAYYLDESGKEKAIQIAQGFTVKAMQSILNEMEEIISDER</sequence>
<reference evidence="3" key="1">
    <citation type="journal article" date="2019" name="Int. J. Syst. Evol. Microbiol.">
        <title>The Global Catalogue of Microorganisms (GCM) 10K type strain sequencing project: providing services to taxonomists for standard genome sequencing and annotation.</title>
        <authorList>
            <consortium name="The Broad Institute Genomics Platform"/>
            <consortium name="The Broad Institute Genome Sequencing Center for Infectious Disease"/>
            <person name="Wu L."/>
            <person name="Ma J."/>
        </authorList>
    </citation>
    <scope>NUCLEOTIDE SEQUENCE [LARGE SCALE GENOMIC DNA]</scope>
    <source>
        <strain evidence="3">KCTC 52298</strain>
    </source>
</reference>
<keyword evidence="3" id="KW-1185">Reference proteome</keyword>
<keyword evidence="1" id="KW-0812">Transmembrane</keyword>